<keyword evidence="7" id="KW-0997">Cell inner membrane</keyword>
<dbReference type="InterPro" id="IPR002781">
    <property type="entry name" value="TM_pro_TauE-like"/>
</dbReference>
<feature type="transmembrane region" description="Helical" evidence="14">
    <location>
        <begin position="154"/>
        <end position="176"/>
    </location>
</feature>
<dbReference type="InterPro" id="IPR003457">
    <property type="entry name" value="Transprt_MerT"/>
</dbReference>
<keyword evidence="5" id="KW-0475">Mercuric resistance</keyword>
<keyword evidence="9" id="KW-0479">Metal-binding</keyword>
<dbReference type="GO" id="GO:0046872">
    <property type="term" value="F:metal ion binding"/>
    <property type="evidence" value="ECO:0007669"/>
    <property type="project" value="UniProtKB-KW"/>
</dbReference>
<evidence type="ECO:0000256" key="3">
    <source>
        <dbReference type="ARBA" id="ARBA00009142"/>
    </source>
</evidence>
<dbReference type="RefSeq" id="WP_026601790.1">
    <property type="nucleotide sequence ID" value="NZ_LUUH01000030.1"/>
</dbReference>
<reference evidence="15 16" key="1">
    <citation type="submission" date="2016-03" db="EMBL/GenBank/DDBJ databases">
        <authorList>
            <person name="Ploux O."/>
        </authorList>
    </citation>
    <scope>NUCLEOTIDE SEQUENCE [LARGE SCALE GENOMIC DNA]</scope>
    <source>
        <strain evidence="15 16">R-45371</strain>
    </source>
</reference>
<dbReference type="Pfam" id="PF01925">
    <property type="entry name" value="TauE"/>
    <property type="match status" value="1"/>
</dbReference>
<feature type="transmembrane region" description="Helical" evidence="14">
    <location>
        <begin position="321"/>
        <end position="344"/>
    </location>
</feature>
<evidence type="ECO:0000256" key="1">
    <source>
        <dbReference type="ARBA" id="ARBA00004429"/>
    </source>
</evidence>
<evidence type="ECO:0000256" key="13">
    <source>
        <dbReference type="ARBA" id="ARBA00045720"/>
    </source>
</evidence>
<keyword evidence="4" id="KW-0813">Transport</keyword>
<keyword evidence="11 14" id="KW-1133">Transmembrane helix</keyword>
<evidence type="ECO:0000256" key="5">
    <source>
        <dbReference type="ARBA" id="ARBA00022466"/>
    </source>
</evidence>
<keyword evidence="6 14" id="KW-1003">Cell membrane</keyword>
<comment type="subcellular location">
    <subcellularLocation>
        <location evidence="1">Cell inner membrane</location>
        <topology evidence="1">Multi-pass membrane protein</topology>
    </subcellularLocation>
    <subcellularLocation>
        <location evidence="14">Cell membrane</location>
        <topology evidence="14">Multi-pass membrane protein</topology>
    </subcellularLocation>
</comment>
<comment type="similarity">
    <text evidence="2">Belongs to the MerT family.</text>
</comment>
<keyword evidence="12 14" id="KW-0472">Membrane</keyword>
<comment type="caution">
    <text evidence="15">The sequence shown here is derived from an EMBL/GenBank/DDBJ whole genome shotgun (WGS) entry which is preliminary data.</text>
</comment>
<feature type="transmembrane region" description="Helical" evidence="14">
    <location>
        <begin position="123"/>
        <end position="145"/>
    </location>
</feature>
<comment type="function">
    <text evidence="13">Involved in mercury resistance. Probably transfers a mercuric ion from the periplasmic Hg(2+)-binding protein MerP to the cytoplasmic mercuric reductase MerA.</text>
</comment>
<gene>
    <name evidence="15" type="ORF">A1353_07995</name>
</gene>
<evidence type="ECO:0000256" key="9">
    <source>
        <dbReference type="ARBA" id="ARBA00022723"/>
    </source>
</evidence>
<sequence>MIQVKFGVELVDLWRDHGRDWASLYGKTPLALMAAGFGNAAISHLSVLHFLSPIFNFTAVNCLVFAHSKLYQSSVQTDESGETGPEPKSERLYKTLFCVTATLTLAMVGLPSIYYLLLGSVAGLLSGLFGIGGGIIIVPFLVWLFSAQGIAPDLVMLMAVATSLATIIVTSAASLQSHHLLGAVDWPVVKQLVPGVLVGSLLGSVVADSLPTDLFKTLFAFFPLWVAFQIIKPYSPALVPDKSPGERNLVGAGGIIGVLCTLLGADIGVIIVPFLVKRQFSLRQAGIISSACGLSIAIVGSFGYIALGWSNASLPSWSLGYLYVPAFLCIVTSSRVFAPMGAQLAHKLPTENLKKIFALFLFTVGIRLLWQTVV</sequence>
<evidence type="ECO:0000256" key="2">
    <source>
        <dbReference type="ARBA" id="ARBA00008224"/>
    </source>
</evidence>
<feature type="transmembrane region" description="Helical" evidence="14">
    <location>
        <begin position="356"/>
        <end position="373"/>
    </location>
</feature>
<feature type="transmembrane region" description="Helical" evidence="14">
    <location>
        <begin position="188"/>
        <end position="207"/>
    </location>
</feature>
<protein>
    <recommendedName>
        <fullName evidence="14">Probable membrane transporter protein</fullName>
    </recommendedName>
</protein>
<dbReference type="Pfam" id="PF02411">
    <property type="entry name" value="MerT"/>
    <property type="match status" value="1"/>
</dbReference>
<feature type="transmembrane region" description="Helical" evidence="14">
    <location>
        <begin position="287"/>
        <end position="309"/>
    </location>
</feature>
<dbReference type="EMBL" id="LUUH01000030">
    <property type="protein sequence ID" value="OAI06970.1"/>
    <property type="molecule type" value="Genomic_DNA"/>
</dbReference>
<keyword evidence="8 14" id="KW-0812">Transmembrane</keyword>
<evidence type="ECO:0000256" key="14">
    <source>
        <dbReference type="RuleBase" id="RU363041"/>
    </source>
</evidence>
<dbReference type="AlphaFoldDB" id="A0A177MPY2"/>
<dbReference type="GO" id="GO:0005886">
    <property type="term" value="C:plasma membrane"/>
    <property type="evidence" value="ECO:0007669"/>
    <property type="project" value="UniProtKB-SubCell"/>
</dbReference>
<accession>A0A177MPY2</accession>
<proteinExistence type="inferred from homology"/>
<evidence type="ECO:0000256" key="10">
    <source>
        <dbReference type="ARBA" id="ARBA00022914"/>
    </source>
</evidence>
<comment type="similarity">
    <text evidence="3 14">Belongs to the 4-toluene sulfonate uptake permease (TSUP) (TC 2.A.102) family.</text>
</comment>
<evidence type="ECO:0000256" key="12">
    <source>
        <dbReference type="ARBA" id="ARBA00023136"/>
    </source>
</evidence>
<evidence type="ECO:0000313" key="16">
    <source>
        <dbReference type="Proteomes" id="UP000077763"/>
    </source>
</evidence>
<evidence type="ECO:0000256" key="7">
    <source>
        <dbReference type="ARBA" id="ARBA00022519"/>
    </source>
</evidence>
<name>A0A177MPY2_METMH</name>
<feature type="transmembrane region" description="Helical" evidence="14">
    <location>
        <begin position="214"/>
        <end position="231"/>
    </location>
</feature>
<dbReference type="PANTHER" id="PTHR43483:SF3">
    <property type="entry name" value="MEMBRANE TRANSPORTER PROTEIN HI_0806-RELATED"/>
    <property type="match status" value="1"/>
</dbReference>
<evidence type="ECO:0000256" key="11">
    <source>
        <dbReference type="ARBA" id="ARBA00022989"/>
    </source>
</evidence>
<evidence type="ECO:0000256" key="4">
    <source>
        <dbReference type="ARBA" id="ARBA00022448"/>
    </source>
</evidence>
<dbReference type="PANTHER" id="PTHR43483">
    <property type="entry name" value="MEMBRANE TRANSPORTER PROTEIN HI_0806-RELATED"/>
    <property type="match status" value="1"/>
</dbReference>
<evidence type="ECO:0000313" key="15">
    <source>
        <dbReference type="EMBL" id="OAI06970.1"/>
    </source>
</evidence>
<dbReference type="GO" id="GO:0015097">
    <property type="term" value="F:mercury ion transmembrane transporter activity"/>
    <property type="evidence" value="ECO:0007669"/>
    <property type="project" value="InterPro"/>
</dbReference>
<feature type="transmembrane region" description="Helical" evidence="14">
    <location>
        <begin position="96"/>
        <end position="117"/>
    </location>
</feature>
<evidence type="ECO:0000256" key="8">
    <source>
        <dbReference type="ARBA" id="ARBA00022692"/>
    </source>
</evidence>
<evidence type="ECO:0000256" key="6">
    <source>
        <dbReference type="ARBA" id="ARBA00022475"/>
    </source>
</evidence>
<keyword evidence="10" id="KW-0476">Mercury</keyword>
<organism evidence="15 16">
    <name type="scientific">Methylomonas methanica</name>
    <dbReference type="NCBI Taxonomy" id="421"/>
    <lineage>
        <taxon>Bacteria</taxon>
        <taxon>Pseudomonadati</taxon>
        <taxon>Pseudomonadota</taxon>
        <taxon>Gammaproteobacteria</taxon>
        <taxon>Methylococcales</taxon>
        <taxon>Methylococcaceae</taxon>
        <taxon>Methylomonas</taxon>
    </lineage>
</organism>
<dbReference type="Proteomes" id="UP000077763">
    <property type="component" value="Unassembled WGS sequence"/>
</dbReference>
<feature type="transmembrane region" description="Helical" evidence="14">
    <location>
        <begin position="251"/>
        <end position="275"/>
    </location>
</feature>